<feature type="transmembrane region" description="Helical" evidence="1">
    <location>
        <begin position="108"/>
        <end position="126"/>
    </location>
</feature>
<name>A0A928VRR7_9CYAN</name>
<dbReference type="AlphaFoldDB" id="A0A928VRR7"/>
<dbReference type="PANTHER" id="PTHR39165:SF1">
    <property type="entry name" value="DUF456 DOMAIN-CONTAINING PROTEIN"/>
    <property type="match status" value="1"/>
</dbReference>
<reference evidence="2" key="1">
    <citation type="submission" date="2020-10" db="EMBL/GenBank/DDBJ databases">
        <authorList>
            <person name="Castelo-Branco R."/>
            <person name="Eusebio N."/>
            <person name="Adriana R."/>
            <person name="Vieira A."/>
            <person name="Brugerolle De Fraissinette N."/>
            <person name="Rezende De Castro R."/>
            <person name="Schneider M.P."/>
            <person name="Vasconcelos V."/>
            <person name="Leao P.N."/>
        </authorList>
    </citation>
    <scope>NUCLEOTIDE SEQUENCE</scope>
    <source>
        <strain evidence="2">LEGE 11480</strain>
    </source>
</reference>
<dbReference type="PANTHER" id="PTHR39165">
    <property type="entry name" value="IG HYPOTHETICAL 17883"/>
    <property type="match status" value="1"/>
</dbReference>
<dbReference type="Pfam" id="PF04306">
    <property type="entry name" value="DUF456"/>
    <property type="match status" value="1"/>
</dbReference>
<keyword evidence="1" id="KW-0812">Transmembrane</keyword>
<accession>A0A928VRR7</accession>
<dbReference type="RefSeq" id="WP_264326186.1">
    <property type="nucleotide sequence ID" value="NZ_JADEXQ010000060.1"/>
</dbReference>
<feature type="transmembrane region" description="Helical" evidence="1">
    <location>
        <begin position="53"/>
        <end position="73"/>
    </location>
</feature>
<protein>
    <submittedName>
        <fullName evidence="2">DUF456 family protein</fullName>
    </submittedName>
</protein>
<proteinExistence type="predicted"/>
<keyword evidence="1" id="KW-0472">Membrane</keyword>
<feature type="transmembrane region" description="Helical" evidence="1">
    <location>
        <begin position="6"/>
        <end position="23"/>
    </location>
</feature>
<dbReference type="EMBL" id="JADEXQ010000060">
    <property type="protein sequence ID" value="MBE9031357.1"/>
    <property type="molecule type" value="Genomic_DNA"/>
</dbReference>
<dbReference type="InterPro" id="IPR007403">
    <property type="entry name" value="DUF456"/>
</dbReference>
<comment type="caution">
    <text evidence="2">The sequence shown here is derived from an EMBL/GenBank/DDBJ whole genome shotgun (WGS) entry which is preliminary data.</text>
</comment>
<sequence length="140" mass="14640">MTLVILYWVLIATMVVGVIGAVVPGIPGPSLILAAILVWCIVTKFAIPLLPLGLIFVALILSALVEWLGSYWGAKQVGASKWGQWGMFAGMALGFFGLMPALPIGGPIAGVLLGGLLGGFVGEYLYRSNLPTNERVKTAG</sequence>
<evidence type="ECO:0000313" key="3">
    <source>
        <dbReference type="Proteomes" id="UP000625316"/>
    </source>
</evidence>
<dbReference type="Proteomes" id="UP000625316">
    <property type="component" value="Unassembled WGS sequence"/>
</dbReference>
<keyword evidence="3" id="KW-1185">Reference proteome</keyword>
<keyword evidence="1" id="KW-1133">Transmembrane helix</keyword>
<gene>
    <name evidence="2" type="ORF">IQ266_16600</name>
</gene>
<organism evidence="2 3">
    <name type="scientific">Romeriopsis navalis LEGE 11480</name>
    <dbReference type="NCBI Taxonomy" id="2777977"/>
    <lineage>
        <taxon>Bacteria</taxon>
        <taxon>Bacillati</taxon>
        <taxon>Cyanobacteriota</taxon>
        <taxon>Cyanophyceae</taxon>
        <taxon>Leptolyngbyales</taxon>
        <taxon>Leptolyngbyaceae</taxon>
        <taxon>Romeriopsis</taxon>
        <taxon>Romeriopsis navalis</taxon>
    </lineage>
</organism>
<evidence type="ECO:0000313" key="2">
    <source>
        <dbReference type="EMBL" id="MBE9031357.1"/>
    </source>
</evidence>
<feature type="non-terminal residue" evidence="2">
    <location>
        <position position="140"/>
    </location>
</feature>
<evidence type="ECO:0000256" key="1">
    <source>
        <dbReference type="SAM" id="Phobius"/>
    </source>
</evidence>
<feature type="transmembrane region" description="Helical" evidence="1">
    <location>
        <begin position="85"/>
        <end position="102"/>
    </location>
</feature>